<dbReference type="EMBL" id="CP063169">
    <property type="protein sequence ID" value="QOR72494.1"/>
    <property type="molecule type" value="Genomic_DNA"/>
</dbReference>
<gene>
    <name evidence="1" type="ORF">IM660_09870</name>
</gene>
<dbReference type="InterPro" id="IPR032580">
    <property type="entry name" value="SatD"/>
</dbReference>
<dbReference type="Pfam" id="PF16264">
    <property type="entry name" value="SatD"/>
    <property type="match status" value="1"/>
</dbReference>
<keyword evidence="2" id="KW-1185">Reference proteome</keyword>
<organism evidence="1 2">
    <name type="scientific">Ruania alkalisoli</name>
    <dbReference type="NCBI Taxonomy" id="2779775"/>
    <lineage>
        <taxon>Bacteria</taxon>
        <taxon>Bacillati</taxon>
        <taxon>Actinomycetota</taxon>
        <taxon>Actinomycetes</taxon>
        <taxon>Micrococcales</taxon>
        <taxon>Ruaniaceae</taxon>
        <taxon>Ruania</taxon>
    </lineage>
</organism>
<dbReference type="KEGG" id="halt:IM660_09870"/>
<protein>
    <recommendedName>
        <fullName evidence="3">DNA-binding protein</fullName>
    </recommendedName>
</protein>
<proteinExistence type="predicted"/>
<evidence type="ECO:0000313" key="1">
    <source>
        <dbReference type="EMBL" id="QOR72494.1"/>
    </source>
</evidence>
<name>A0A7M1SZV7_9MICO</name>
<evidence type="ECO:0008006" key="3">
    <source>
        <dbReference type="Google" id="ProtNLM"/>
    </source>
</evidence>
<evidence type="ECO:0000313" key="2">
    <source>
        <dbReference type="Proteomes" id="UP000593758"/>
    </source>
</evidence>
<dbReference type="RefSeq" id="WP_193499128.1">
    <property type="nucleotide sequence ID" value="NZ_CP063169.1"/>
</dbReference>
<reference evidence="1 2" key="1">
    <citation type="submission" date="2020-10" db="EMBL/GenBank/DDBJ databases">
        <title>Haloactinobacterium sp. RN3S43, a bacterium isolated from saline soil.</title>
        <authorList>
            <person name="Sun J.-Q."/>
        </authorList>
    </citation>
    <scope>NUCLEOTIDE SEQUENCE [LARGE SCALE GENOMIC DNA]</scope>
    <source>
        <strain evidence="1 2">RN3S43</strain>
    </source>
</reference>
<dbReference type="Proteomes" id="UP000593758">
    <property type="component" value="Chromosome"/>
</dbReference>
<sequence>MFVVTADQNASRRRGDLVPETLEHLQHIGTDLEFTLPFERTVGDEIQGVLASAASTLRIVLALHRRQDWSVGIGVGEVDRPLAESSRASSGPAFLHAREAVERARGRTVPVPMAVTADDDDSAGEVEALLQLLASVVRRRTTAGWEAIDLLMATGGTGREIAAELRISPQAVSDRLRTAMWDEERAVHPLAERLLASLDKPAKQAS</sequence>
<dbReference type="AlphaFoldDB" id="A0A7M1SZV7"/>
<accession>A0A7M1SZV7</accession>